<protein>
    <submittedName>
        <fullName evidence="2">Uncharacterized protein</fullName>
    </submittedName>
</protein>
<feature type="region of interest" description="Disordered" evidence="1">
    <location>
        <begin position="1"/>
        <end position="44"/>
    </location>
</feature>
<feature type="non-terminal residue" evidence="2">
    <location>
        <position position="1"/>
    </location>
</feature>
<sequence length="44" mass="5029">GRQPDAARTPRRRAPDSSESAQDIIWHHEHRRSGHAASVSWSRL</sequence>
<proteinExistence type="predicted"/>
<organism evidence="2">
    <name type="scientific">uncultured Thermomicrobiales bacterium</name>
    <dbReference type="NCBI Taxonomy" id="1645740"/>
    <lineage>
        <taxon>Bacteria</taxon>
        <taxon>Pseudomonadati</taxon>
        <taxon>Thermomicrobiota</taxon>
        <taxon>Thermomicrobia</taxon>
        <taxon>Thermomicrobiales</taxon>
        <taxon>environmental samples</taxon>
    </lineage>
</organism>
<accession>A0A6J4UDS0</accession>
<dbReference type="EMBL" id="CADCWH010000096">
    <property type="protein sequence ID" value="CAA9547256.1"/>
    <property type="molecule type" value="Genomic_DNA"/>
</dbReference>
<dbReference type="AlphaFoldDB" id="A0A6J4UDS0"/>
<feature type="non-terminal residue" evidence="2">
    <location>
        <position position="44"/>
    </location>
</feature>
<reference evidence="2" key="1">
    <citation type="submission" date="2020-02" db="EMBL/GenBank/DDBJ databases">
        <authorList>
            <person name="Meier V. D."/>
        </authorList>
    </citation>
    <scope>NUCLEOTIDE SEQUENCE</scope>
    <source>
        <strain evidence="2">AVDCRST_MAG70</strain>
    </source>
</reference>
<gene>
    <name evidence="2" type="ORF">AVDCRST_MAG70-622</name>
</gene>
<evidence type="ECO:0000313" key="2">
    <source>
        <dbReference type="EMBL" id="CAA9547256.1"/>
    </source>
</evidence>
<name>A0A6J4UDS0_9BACT</name>
<evidence type="ECO:0000256" key="1">
    <source>
        <dbReference type="SAM" id="MobiDB-lite"/>
    </source>
</evidence>